<sequence>MSNNTTTTATSLSTESLIVAYYSMTLIIIGTSFNVMTFVILCRAKFRDTKARPTLHYMRAMAVFD</sequence>
<feature type="transmembrane region" description="Helical" evidence="1">
    <location>
        <begin position="20"/>
        <end position="42"/>
    </location>
</feature>
<reference evidence="2" key="1">
    <citation type="submission" date="2021-02" db="EMBL/GenBank/DDBJ databases">
        <authorList>
            <person name="Nowell W R."/>
        </authorList>
    </citation>
    <scope>NUCLEOTIDE SEQUENCE</scope>
</reference>
<organism evidence="2 3">
    <name type="scientific">Adineta steineri</name>
    <dbReference type="NCBI Taxonomy" id="433720"/>
    <lineage>
        <taxon>Eukaryota</taxon>
        <taxon>Metazoa</taxon>
        <taxon>Spiralia</taxon>
        <taxon>Gnathifera</taxon>
        <taxon>Rotifera</taxon>
        <taxon>Eurotatoria</taxon>
        <taxon>Bdelloidea</taxon>
        <taxon>Adinetida</taxon>
        <taxon>Adinetidae</taxon>
        <taxon>Adineta</taxon>
    </lineage>
</organism>
<accession>A0A819ZVC0</accession>
<evidence type="ECO:0000313" key="3">
    <source>
        <dbReference type="Proteomes" id="UP000663881"/>
    </source>
</evidence>
<keyword evidence="1" id="KW-0812">Transmembrane</keyword>
<evidence type="ECO:0000313" key="2">
    <source>
        <dbReference type="EMBL" id="CAF4168778.1"/>
    </source>
</evidence>
<proteinExistence type="predicted"/>
<keyword evidence="1" id="KW-0472">Membrane</keyword>
<feature type="non-terminal residue" evidence="2">
    <location>
        <position position="65"/>
    </location>
</feature>
<name>A0A819ZVC0_9BILA</name>
<keyword evidence="1" id="KW-1133">Transmembrane helix</keyword>
<evidence type="ECO:0000256" key="1">
    <source>
        <dbReference type="SAM" id="Phobius"/>
    </source>
</evidence>
<dbReference type="EMBL" id="CAJOAY010007548">
    <property type="protein sequence ID" value="CAF4168778.1"/>
    <property type="molecule type" value="Genomic_DNA"/>
</dbReference>
<comment type="caution">
    <text evidence="2">The sequence shown here is derived from an EMBL/GenBank/DDBJ whole genome shotgun (WGS) entry which is preliminary data.</text>
</comment>
<dbReference type="AlphaFoldDB" id="A0A819ZVC0"/>
<dbReference type="Proteomes" id="UP000663881">
    <property type="component" value="Unassembled WGS sequence"/>
</dbReference>
<protein>
    <submittedName>
        <fullName evidence="2">Uncharacterized protein</fullName>
    </submittedName>
</protein>
<gene>
    <name evidence="2" type="ORF">OKA104_LOCUS39212</name>
</gene>